<evidence type="ECO:0000313" key="2">
    <source>
        <dbReference type="EMBL" id="TWT37246.1"/>
    </source>
</evidence>
<dbReference type="OrthoDB" id="269098at2"/>
<feature type="domain" description="DUF1559" evidence="1">
    <location>
        <begin position="33"/>
        <end position="304"/>
    </location>
</feature>
<evidence type="ECO:0000259" key="1">
    <source>
        <dbReference type="Pfam" id="PF07596"/>
    </source>
</evidence>
<keyword evidence="3" id="KW-1185">Reference proteome</keyword>
<dbReference type="RefSeq" id="WP_146564589.1">
    <property type="nucleotide sequence ID" value="NZ_SIHJ01000001.1"/>
</dbReference>
<dbReference type="InterPro" id="IPR012902">
    <property type="entry name" value="N_methyl_site"/>
</dbReference>
<dbReference type="Pfam" id="PF07963">
    <property type="entry name" value="N_methyl"/>
    <property type="match status" value="1"/>
</dbReference>
<name>A0A5C5VF25_9BACT</name>
<dbReference type="PANTHER" id="PTHR30093">
    <property type="entry name" value="GENERAL SECRETION PATHWAY PROTEIN G"/>
    <property type="match status" value="1"/>
</dbReference>
<sequence length="333" mass="37145">MRAHRTRGFTLVELLVVIAIIGTLIALLLPAVQSAREAGRRSTCLNSMRQITLATQQYEMRMKRWPGGFERLAENGLSSANGEMFSTWAVVILPDLEYHQLHDLYAEGAAPDAFFDVMLCPSDDVKSRANAANSYVANGGMIGSALQQRSANGPFLNRAFDPNRAMLDGHWRDGREYTLVYSENLSASRFDMLGWSAFKPHSTQVGRIDFKHVEEQLDWQWSPLFLWSPSLSTNAYINDEDVECTGNKCIPIEMVTKLTFDRNTGIDWARTQALNARPSSNHPGGVNVAFAGGRGLFLQQGIDFNVVRALMTPNERKSNSPNPRIIIADSDFL</sequence>
<dbReference type="Pfam" id="PF07596">
    <property type="entry name" value="SBP_bac_10"/>
    <property type="match status" value="1"/>
</dbReference>
<dbReference type="PANTHER" id="PTHR30093:SF2">
    <property type="entry name" value="TYPE II SECRETION SYSTEM PROTEIN H"/>
    <property type="match status" value="1"/>
</dbReference>
<dbReference type="SUPFAM" id="SSF54523">
    <property type="entry name" value="Pili subunits"/>
    <property type="match status" value="1"/>
</dbReference>
<dbReference type="InterPro" id="IPR045584">
    <property type="entry name" value="Pilin-like"/>
</dbReference>
<dbReference type="EMBL" id="SIHJ01000001">
    <property type="protein sequence ID" value="TWT37246.1"/>
    <property type="molecule type" value="Genomic_DNA"/>
</dbReference>
<dbReference type="InterPro" id="IPR011453">
    <property type="entry name" value="DUF1559"/>
</dbReference>
<protein>
    <recommendedName>
        <fullName evidence="1">DUF1559 domain-containing protein</fullName>
    </recommendedName>
</protein>
<reference evidence="2 3" key="1">
    <citation type="submission" date="2019-02" db="EMBL/GenBank/DDBJ databases">
        <title>Deep-cultivation of Planctomycetes and their phenomic and genomic characterization uncovers novel biology.</title>
        <authorList>
            <person name="Wiegand S."/>
            <person name="Jogler M."/>
            <person name="Boedeker C."/>
            <person name="Pinto D."/>
            <person name="Vollmers J."/>
            <person name="Rivas-Marin E."/>
            <person name="Kohn T."/>
            <person name="Peeters S.H."/>
            <person name="Heuer A."/>
            <person name="Rast P."/>
            <person name="Oberbeckmann S."/>
            <person name="Bunk B."/>
            <person name="Jeske O."/>
            <person name="Meyerdierks A."/>
            <person name="Storesund J.E."/>
            <person name="Kallscheuer N."/>
            <person name="Luecker S."/>
            <person name="Lage O.M."/>
            <person name="Pohl T."/>
            <person name="Merkel B.J."/>
            <person name="Hornburger P."/>
            <person name="Mueller R.-W."/>
            <person name="Bruemmer F."/>
            <person name="Labrenz M."/>
            <person name="Spormann A.M."/>
            <person name="Op Den Camp H."/>
            <person name="Overmann J."/>
            <person name="Amann R."/>
            <person name="Jetten M.S.M."/>
            <person name="Mascher T."/>
            <person name="Medema M.H."/>
            <person name="Devos D.P."/>
            <person name="Kaster A.-K."/>
            <person name="Ovreas L."/>
            <person name="Rohde M."/>
            <person name="Galperin M.Y."/>
            <person name="Jogler C."/>
        </authorList>
    </citation>
    <scope>NUCLEOTIDE SEQUENCE [LARGE SCALE GENOMIC DNA]</scope>
    <source>
        <strain evidence="2 3">KOR34</strain>
    </source>
</reference>
<dbReference type="AlphaFoldDB" id="A0A5C5VF25"/>
<dbReference type="Proteomes" id="UP000316714">
    <property type="component" value="Unassembled WGS sequence"/>
</dbReference>
<accession>A0A5C5VF25</accession>
<gene>
    <name evidence="2" type="ORF">KOR34_21930</name>
</gene>
<evidence type="ECO:0000313" key="3">
    <source>
        <dbReference type="Proteomes" id="UP000316714"/>
    </source>
</evidence>
<proteinExistence type="predicted"/>
<organism evidence="2 3">
    <name type="scientific">Posidoniimonas corsicana</name>
    <dbReference type="NCBI Taxonomy" id="1938618"/>
    <lineage>
        <taxon>Bacteria</taxon>
        <taxon>Pseudomonadati</taxon>
        <taxon>Planctomycetota</taxon>
        <taxon>Planctomycetia</taxon>
        <taxon>Pirellulales</taxon>
        <taxon>Lacipirellulaceae</taxon>
        <taxon>Posidoniimonas</taxon>
    </lineage>
</organism>
<dbReference type="Gene3D" id="3.30.700.10">
    <property type="entry name" value="Glycoprotein, Type 4 Pilin"/>
    <property type="match status" value="1"/>
</dbReference>
<dbReference type="NCBIfam" id="TIGR02532">
    <property type="entry name" value="IV_pilin_GFxxxE"/>
    <property type="match status" value="1"/>
</dbReference>
<comment type="caution">
    <text evidence="2">The sequence shown here is derived from an EMBL/GenBank/DDBJ whole genome shotgun (WGS) entry which is preliminary data.</text>
</comment>
<dbReference type="PROSITE" id="PS00409">
    <property type="entry name" value="PROKAR_NTER_METHYL"/>
    <property type="match status" value="1"/>
</dbReference>